<feature type="domain" description="Major facilitator superfamily (MFS) profile" evidence="6">
    <location>
        <begin position="103"/>
        <end position="574"/>
    </location>
</feature>
<reference evidence="7" key="2">
    <citation type="submission" date="2020-01" db="EMBL/GenBank/DDBJ databases">
        <authorList>
            <person name="Korhonen P.K.K."/>
            <person name="Guangxu M.G."/>
            <person name="Wang T.W."/>
            <person name="Stroehlein A.J.S."/>
            <person name="Young N.D."/>
            <person name="Ang C.-S.A."/>
            <person name="Fernando D.W.F."/>
            <person name="Lu H.L."/>
            <person name="Taylor S.T."/>
            <person name="Ehtesham M.E.M."/>
            <person name="Najaraj S.H.N."/>
            <person name="Harsha G.H.G."/>
            <person name="Madugundu A.M."/>
            <person name="Renuse S.R."/>
            <person name="Holt D.H."/>
            <person name="Pandey A.P."/>
            <person name="Papenfuss A.P."/>
            <person name="Gasser R.B.G."/>
            <person name="Fischer K.F."/>
        </authorList>
    </citation>
    <scope>NUCLEOTIDE SEQUENCE</scope>
    <source>
        <strain evidence="7">SSS_KF_BRIS2020</strain>
    </source>
</reference>
<evidence type="ECO:0000313" key="7">
    <source>
        <dbReference type="EMBL" id="KAF7490932.1"/>
    </source>
</evidence>
<organism evidence="7">
    <name type="scientific">Sarcoptes scabiei</name>
    <name type="common">Itch mite</name>
    <name type="synonym">Acarus scabiei</name>
    <dbReference type="NCBI Taxonomy" id="52283"/>
    <lineage>
        <taxon>Eukaryota</taxon>
        <taxon>Metazoa</taxon>
        <taxon>Ecdysozoa</taxon>
        <taxon>Arthropoda</taxon>
        <taxon>Chelicerata</taxon>
        <taxon>Arachnida</taxon>
        <taxon>Acari</taxon>
        <taxon>Acariformes</taxon>
        <taxon>Sarcoptiformes</taxon>
        <taxon>Astigmata</taxon>
        <taxon>Psoroptidia</taxon>
        <taxon>Sarcoptoidea</taxon>
        <taxon>Sarcoptidae</taxon>
        <taxon>Sarcoptinae</taxon>
        <taxon>Sarcoptes</taxon>
    </lineage>
</organism>
<accession>A0A834VB21</accession>
<evidence type="ECO:0000256" key="1">
    <source>
        <dbReference type="ARBA" id="ARBA00004141"/>
    </source>
</evidence>
<evidence type="ECO:0000313" key="9">
    <source>
        <dbReference type="Proteomes" id="UP000070412"/>
    </source>
</evidence>
<dbReference type="InterPro" id="IPR020846">
    <property type="entry name" value="MFS_dom"/>
</dbReference>
<dbReference type="InterPro" id="IPR036259">
    <property type="entry name" value="MFS_trans_sf"/>
</dbReference>
<protein>
    <submittedName>
        <fullName evidence="7">Organic cation transporter-like protein</fullName>
    </submittedName>
</protein>
<feature type="transmembrane region" description="Helical" evidence="5">
    <location>
        <begin position="265"/>
        <end position="284"/>
    </location>
</feature>
<proteinExistence type="predicted"/>
<dbReference type="SUPFAM" id="SSF103473">
    <property type="entry name" value="MFS general substrate transporter"/>
    <property type="match status" value="1"/>
</dbReference>
<feature type="transmembrane region" description="Helical" evidence="5">
    <location>
        <begin position="385"/>
        <end position="415"/>
    </location>
</feature>
<dbReference type="GO" id="GO:0016020">
    <property type="term" value="C:membrane"/>
    <property type="evidence" value="ECO:0007669"/>
    <property type="project" value="UniProtKB-SubCell"/>
</dbReference>
<evidence type="ECO:0000256" key="3">
    <source>
        <dbReference type="ARBA" id="ARBA00022989"/>
    </source>
</evidence>
<dbReference type="Proteomes" id="UP000070412">
    <property type="component" value="Unassembled WGS sequence"/>
</dbReference>
<dbReference type="AlphaFoldDB" id="A0A834VB21"/>
<gene>
    <name evidence="7" type="ORF">SSS_6704</name>
</gene>
<evidence type="ECO:0000313" key="8">
    <source>
        <dbReference type="EnsemblMetazoa" id="KAF7490932.1"/>
    </source>
</evidence>
<feature type="transmembrane region" description="Helical" evidence="5">
    <location>
        <begin position="427"/>
        <end position="448"/>
    </location>
</feature>
<dbReference type="Pfam" id="PF00083">
    <property type="entry name" value="Sugar_tr"/>
    <property type="match status" value="1"/>
</dbReference>
<keyword evidence="4 5" id="KW-0472">Membrane</keyword>
<sequence>MNQSEDRPKEIDVERLCDEESNKSIDRKCLEVTSEDFTGSFGRWQANFSAFYFVAYILTAFNNLGYVFQSAKTDHQCIDWNDQTLSSSKLSIDLKQQLTSESVPFLTSLLPFQTSSPSPLSPSYTIQSDLIESRSIDYESFSKCDPLCTNRIYNNSVAFDQTITSKFELICGDEWLGSFAQSMYQFGYVLSGVIIGMMSDQYGRRIALIVSIVFEIFGGLMLIVSPNIYWYTAARLILGFGDSGRGMCLYMLIIETVGKSRRTDVLITSDFGWIVGYLLLPVIAFVSRNFIIVQLVPTVTMLLMALLWLPHVPESPRWLLTKRRFTKAELVLQKACKSNGKQEYFESNIQYIKIQAKQTPTPSVINVLDEDLSIETKAKKSSKSFWSLFISFRTLMNILILWFTFFVTGFIYHGFSLNIEILGGDVYINFLLAGLIEIPSVLLALIGMRFVGRKTFIIGTIVAATIVYGSIVMLRIWIGSSEDDLILILMTMLGKMFIFSTFNAIYVHAGEIFPTKLRQSGVSSCSIAARVGSTIAPFIKDLSNSIGFTNTLILFSTLTLTSAIGTFFLPETKDKELSDTIG</sequence>
<dbReference type="InterPro" id="IPR005829">
    <property type="entry name" value="Sugar_transporter_CS"/>
</dbReference>
<feature type="transmembrane region" description="Helical" evidence="5">
    <location>
        <begin position="50"/>
        <end position="68"/>
    </location>
</feature>
<dbReference type="OrthoDB" id="8049622at2759"/>
<dbReference type="InterPro" id="IPR005828">
    <property type="entry name" value="MFS_sugar_transport-like"/>
</dbReference>
<dbReference type="EMBL" id="WVUK01000062">
    <property type="protein sequence ID" value="KAF7490932.1"/>
    <property type="molecule type" value="Genomic_DNA"/>
</dbReference>
<dbReference type="PROSITE" id="PS50850">
    <property type="entry name" value="MFS"/>
    <property type="match status" value="1"/>
</dbReference>
<dbReference type="PROSITE" id="PS00216">
    <property type="entry name" value="SUGAR_TRANSPORT_1"/>
    <property type="match status" value="1"/>
</dbReference>
<dbReference type="PANTHER" id="PTHR24064">
    <property type="entry name" value="SOLUTE CARRIER FAMILY 22 MEMBER"/>
    <property type="match status" value="1"/>
</dbReference>
<reference evidence="9" key="1">
    <citation type="journal article" date="2020" name="PLoS Negl. Trop. Dis.">
        <title>High-quality nuclear genome for Sarcoptes scabiei-A critical resource for a neglected parasite.</title>
        <authorList>
            <person name="Korhonen P.K."/>
            <person name="Gasser R.B."/>
            <person name="Ma G."/>
            <person name="Wang T."/>
            <person name="Stroehlein A.J."/>
            <person name="Young N.D."/>
            <person name="Ang C.S."/>
            <person name="Fernando D.D."/>
            <person name="Lu H.C."/>
            <person name="Taylor S."/>
            <person name="Reynolds S.L."/>
            <person name="Mofiz E."/>
            <person name="Najaraj S.H."/>
            <person name="Gowda H."/>
            <person name="Madugundu A."/>
            <person name="Renuse S."/>
            <person name="Holt D."/>
            <person name="Pandey A."/>
            <person name="Papenfuss A.T."/>
            <person name="Fischer K."/>
        </authorList>
    </citation>
    <scope>NUCLEOTIDE SEQUENCE [LARGE SCALE GENOMIC DNA]</scope>
</reference>
<feature type="transmembrane region" description="Helical" evidence="5">
    <location>
        <begin position="485"/>
        <end position="509"/>
    </location>
</feature>
<feature type="transmembrane region" description="Helical" evidence="5">
    <location>
        <begin position="290"/>
        <end position="309"/>
    </location>
</feature>
<feature type="transmembrane region" description="Helical" evidence="5">
    <location>
        <begin position="230"/>
        <end position="253"/>
    </location>
</feature>
<evidence type="ECO:0000256" key="4">
    <source>
        <dbReference type="ARBA" id="ARBA00023136"/>
    </source>
</evidence>
<dbReference type="GO" id="GO:0022857">
    <property type="term" value="F:transmembrane transporter activity"/>
    <property type="evidence" value="ECO:0007669"/>
    <property type="project" value="InterPro"/>
</dbReference>
<dbReference type="Gene3D" id="1.20.1250.20">
    <property type="entry name" value="MFS general substrate transporter like domains"/>
    <property type="match status" value="1"/>
</dbReference>
<keyword evidence="2 5" id="KW-0812">Transmembrane</keyword>
<feature type="transmembrane region" description="Helical" evidence="5">
    <location>
        <begin position="551"/>
        <end position="569"/>
    </location>
</feature>
<dbReference type="EnsemblMetazoa" id="SSS_6704s_mrna">
    <property type="protein sequence ID" value="KAF7490932.1"/>
    <property type="gene ID" value="SSS_6704"/>
</dbReference>
<evidence type="ECO:0000256" key="2">
    <source>
        <dbReference type="ARBA" id="ARBA00022692"/>
    </source>
</evidence>
<evidence type="ECO:0000259" key="6">
    <source>
        <dbReference type="PROSITE" id="PS50850"/>
    </source>
</evidence>
<name>A0A834VB21_SARSC</name>
<feature type="transmembrane region" description="Helical" evidence="5">
    <location>
        <begin position="455"/>
        <end position="479"/>
    </location>
</feature>
<keyword evidence="9" id="KW-1185">Reference proteome</keyword>
<reference evidence="8" key="3">
    <citation type="submission" date="2022-06" db="UniProtKB">
        <authorList>
            <consortium name="EnsemblMetazoa"/>
        </authorList>
    </citation>
    <scope>IDENTIFICATION</scope>
</reference>
<comment type="subcellular location">
    <subcellularLocation>
        <location evidence="1">Membrane</location>
        <topology evidence="1">Multi-pass membrane protein</topology>
    </subcellularLocation>
</comment>
<feature type="transmembrane region" description="Helical" evidence="5">
    <location>
        <begin position="206"/>
        <end position="224"/>
    </location>
</feature>
<evidence type="ECO:0000256" key="5">
    <source>
        <dbReference type="SAM" id="Phobius"/>
    </source>
</evidence>
<keyword evidence="3 5" id="KW-1133">Transmembrane helix</keyword>